<organism evidence="2 3">
    <name type="scientific">Saccharomycopsis crataegensis</name>
    <dbReference type="NCBI Taxonomy" id="43959"/>
    <lineage>
        <taxon>Eukaryota</taxon>
        <taxon>Fungi</taxon>
        <taxon>Dikarya</taxon>
        <taxon>Ascomycota</taxon>
        <taxon>Saccharomycotina</taxon>
        <taxon>Saccharomycetes</taxon>
        <taxon>Saccharomycopsidaceae</taxon>
        <taxon>Saccharomycopsis</taxon>
    </lineage>
</organism>
<feature type="region of interest" description="Disordered" evidence="1">
    <location>
        <begin position="86"/>
        <end position="136"/>
    </location>
</feature>
<reference evidence="2 3" key="1">
    <citation type="journal article" date="2023" name="Elife">
        <title>Identification of key yeast species and microbe-microbe interactions impacting larval growth of Drosophila in the wild.</title>
        <authorList>
            <person name="Mure A."/>
            <person name="Sugiura Y."/>
            <person name="Maeda R."/>
            <person name="Honda K."/>
            <person name="Sakurai N."/>
            <person name="Takahashi Y."/>
            <person name="Watada M."/>
            <person name="Katoh T."/>
            <person name="Gotoh A."/>
            <person name="Gotoh Y."/>
            <person name="Taniguchi I."/>
            <person name="Nakamura K."/>
            <person name="Hayashi T."/>
            <person name="Katayama T."/>
            <person name="Uemura T."/>
            <person name="Hattori Y."/>
        </authorList>
    </citation>
    <scope>NUCLEOTIDE SEQUENCE [LARGE SCALE GENOMIC DNA]</scope>
    <source>
        <strain evidence="2 3">SC-9</strain>
    </source>
</reference>
<gene>
    <name evidence="2" type="ORF">DASC09_007460</name>
</gene>
<accession>A0AAV5QFP3</accession>
<dbReference type="GO" id="GO:0004864">
    <property type="term" value="F:protein phosphatase inhibitor activity"/>
    <property type="evidence" value="ECO:0007669"/>
    <property type="project" value="InterPro"/>
</dbReference>
<protein>
    <submittedName>
        <fullName evidence="2">Glc8 protein</fullName>
    </submittedName>
</protein>
<proteinExistence type="predicted"/>
<dbReference type="PANTHER" id="PTHR12398:SF20">
    <property type="entry name" value="PROTEIN PHOSPHATASE 1 REGULATORY INHIBITOR SUBUNIT 2"/>
    <property type="match status" value="1"/>
</dbReference>
<feature type="region of interest" description="Disordered" evidence="1">
    <location>
        <begin position="157"/>
        <end position="178"/>
    </location>
</feature>
<dbReference type="EMBL" id="BTFZ01000001">
    <property type="protein sequence ID" value="GMM33421.1"/>
    <property type="molecule type" value="Genomic_DNA"/>
</dbReference>
<dbReference type="Proteomes" id="UP001360560">
    <property type="component" value="Unassembled WGS sequence"/>
</dbReference>
<name>A0AAV5QFP3_9ASCO</name>
<evidence type="ECO:0000313" key="3">
    <source>
        <dbReference type="Proteomes" id="UP001360560"/>
    </source>
</evidence>
<dbReference type="Pfam" id="PF04979">
    <property type="entry name" value="IPP-2"/>
    <property type="match status" value="1"/>
</dbReference>
<feature type="region of interest" description="Disordered" evidence="1">
    <location>
        <begin position="1"/>
        <end position="26"/>
    </location>
</feature>
<dbReference type="PANTHER" id="PTHR12398">
    <property type="entry name" value="PROTEIN PHOSPHATASE INHIBITOR"/>
    <property type="match status" value="1"/>
</dbReference>
<dbReference type="RefSeq" id="XP_064850421.1">
    <property type="nucleotide sequence ID" value="XM_064994349.1"/>
</dbReference>
<dbReference type="GeneID" id="90071400"/>
<sequence>MSETEHPKGILRNSETHDYSHPVNSDYDRKLVLENTKKNAELFKQTSSEGDKIREEIARKKKLHDDGVHFNKENLEENDKLKASMTFTKIDEPKTPYQGPISEENDYYRDDNEDDENDKQAKENGGSIPDFSLGEGECDVSEGEVFLDSLHGSKIIPSEKEEINEPYPEAEKELSPEELKHKKFEEMRKKHYHNEVINPLKMASVLTEEEDDEEED</sequence>
<dbReference type="GO" id="GO:0009966">
    <property type="term" value="P:regulation of signal transduction"/>
    <property type="evidence" value="ECO:0007669"/>
    <property type="project" value="InterPro"/>
</dbReference>
<evidence type="ECO:0000313" key="2">
    <source>
        <dbReference type="EMBL" id="GMM33421.1"/>
    </source>
</evidence>
<dbReference type="InterPro" id="IPR007062">
    <property type="entry name" value="PPI-2"/>
</dbReference>
<dbReference type="AlphaFoldDB" id="A0AAV5QFP3"/>
<keyword evidence="3" id="KW-1185">Reference proteome</keyword>
<evidence type="ECO:0000256" key="1">
    <source>
        <dbReference type="SAM" id="MobiDB-lite"/>
    </source>
</evidence>
<comment type="caution">
    <text evidence="2">The sequence shown here is derived from an EMBL/GenBank/DDBJ whole genome shotgun (WGS) entry which is preliminary data.</text>
</comment>